<reference evidence="12" key="1">
    <citation type="submission" date="2016-10" db="EMBL/GenBank/DDBJ databases">
        <authorList>
            <person name="Varghese N."/>
            <person name="Submissions S."/>
        </authorList>
    </citation>
    <scope>NUCLEOTIDE SEQUENCE [LARGE SCALE GENOMIC DNA]</scope>
    <source>
        <strain evidence="12">DSM 24536</strain>
    </source>
</reference>
<dbReference type="SUPFAM" id="SSF55785">
    <property type="entry name" value="PYP-like sensor domain (PAS domain)"/>
    <property type="match status" value="1"/>
</dbReference>
<feature type="domain" description="PAS" evidence="9">
    <location>
        <begin position="19"/>
        <end position="71"/>
    </location>
</feature>
<dbReference type="InterPro" id="IPR000014">
    <property type="entry name" value="PAS"/>
</dbReference>
<dbReference type="CDD" id="cd00082">
    <property type="entry name" value="HisKA"/>
    <property type="match status" value="1"/>
</dbReference>
<dbReference type="Pfam" id="PF00512">
    <property type="entry name" value="HisKA"/>
    <property type="match status" value="1"/>
</dbReference>
<evidence type="ECO:0000259" key="8">
    <source>
        <dbReference type="PROSITE" id="PS50109"/>
    </source>
</evidence>
<dbReference type="PANTHER" id="PTHR43711:SF26">
    <property type="entry name" value="SENSOR HISTIDINE KINASE RCSC"/>
    <property type="match status" value="1"/>
</dbReference>
<dbReference type="GO" id="GO:0000155">
    <property type="term" value="F:phosphorelay sensor kinase activity"/>
    <property type="evidence" value="ECO:0007669"/>
    <property type="project" value="InterPro"/>
</dbReference>
<dbReference type="SUPFAM" id="SSF55874">
    <property type="entry name" value="ATPase domain of HSP90 chaperone/DNA topoisomerase II/histidine kinase"/>
    <property type="match status" value="1"/>
</dbReference>
<dbReference type="AlphaFoldDB" id="A0A1G9QRX0"/>
<sequence length="399" mass="46017">MKRENREITIEGNQPKVILENIWNNVETIVFITNKECVIQMFNPYAEKNLGYSPDEVIGQMIADDFFDKEELLRKAESQIQDFDSKYKREHCLYALITEFGDGHEMELNMVRKDGSKFSVLLNIFKTAKDNDSFEITAYVFVAKEISELKKIEEHLVKLLEKEKKLNELRTQYLNLASHEFRTPLSVILSSAFIISKFEKSEDQANREEQVRHIVSAVNLLRDIINDFLSLSKIEEGKLRLHKTNFNSKAHIKETIDELSGLLKKGQSIMYRHVGETNLFVDAGIFKHLLINLLSNSIKFSPEDTKISVYSKNIDHKFVLRIKDHGCGISKEDQKQLFSPFFRGSNARQIQGTGLGLHIVRYYLDKMNGTIRVKSKVDLGTTVQIEFSDAIENIIEQTA</sequence>
<feature type="domain" description="PAC" evidence="10">
    <location>
        <begin position="104"/>
        <end position="158"/>
    </location>
</feature>
<gene>
    <name evidence="11" type="ORF">SAMN05421813_106147</name>
</gene>
<dbReference type="Gene3D" id="3.30.565.10">
    <property type="entry name" value="Histidine kinase-like ATPase, C-terminal domain"/>
    <property type="match status" value="1"/>
</dbReference>
<dbReference type="EC" id="2.7.13.3" evidence="2"/>
<keyword evidence="4" id="KW-0808">Transferase</keyword>
<dbReference type="InterPro" id="IPR050736">
    <property type="entry name" value="Sensor_HK_Regulatory"/>
</dbReference>
<keyword evidence="3" id="KW-0597">Phosphoprotein</keyword>
<protein>
    <recommendedName>
        <fullName evidence="2">histidine kinase</fullName>
        <ecNumber evidence="2">2.7.13.3</ecNumber>
    </recommendedName>
</protein>
<dbReference type="InterPro" id="IPR005467">
    <property type="entry name" value="His_kinase_dom"/>
</dbReference>
<dbReference type="PRINTS" id="PR00344">
    <property type="entry name" value="BCTRLSENSOR"/>
</dbReference>
<dbReference type="NCBIfam" id="TIGR00229">
    <property type="entry name" value="sensory_box"/>
    <property type="match status" value="1"/>
</dbReference>
<dbReference type="CDD" id="cd00130">
    <property type="entry name" value="PAS"/>
    <property type="match status" value="1"/>
</dbReference>
<dbReference type="InterPro" id="IPR036097">
    <property type="entry name" value="HisK_dim/P_sf"/>
</dbReference>
<proteinExistence type="predicted"/>
<name>A0A1G9QRX0_9SPHI</name>
<dbReference type="OrthoDB" id="9808408at2"/>
<keyword evidence="6" id="KW-0902">Two-component regulatory system</keyword>
<evidence type="ECO:0000256" key="6">
    <source>
        <dbReference type="ARBA" id="ARBA00023012"/>
    </source>
</evidence>
<evidence type="ECO:0000256" key="7">
    <source>
        <dbReference type="SAM" id="Coils"/>
    </source>
</evidence>
<dbReference type="Gene3D" id="3.30.450.20">
    <property type="entry name" value="PAS domain"/>
    <property type="match status" value="1"/>
</dbReference>
<dbReference type="InterPro" id="IPR004358">
    <property type="entry name" value="Sig_transdc_His_kin-like_C"/>
</dbReference>
<dbReference type="InterPro" id="IPR000700">
    <property type="entry name" value="PAS-assoc_C"/>
</dbReference>
<keyword evidence="7" id="KW-0175">Coiled coil</keyword>
<evidence type="ECO:0000256" key="1">
    <source>
        <dbReference type="ARBA" id="ARBA00000085"/>
    </source>
</evidence>
<dbReference type="InterPro" id="IPR003661">
    <property type="entry name" value="HisK_dim/P_dom"/>
</dbReference>
<dbReference type="SMART" id="SM00091">
    <property type="entry name" value="PAS"/>
    <property type="match status" value="1"/>
</dbReference>
<evidence type="ECO:0000259" key="10">
    <source>
        <dbReference type="PROSITE" id="PS50113"/>
    </source>
</evidence>
<feature type="coiled-coil region" evidence="7">
    <location>
        <begin position="142"/>
        <end position="172"/>
    </location>
</feature>
<keyword evidence="5" id="KW-0418">Kinase</keyword>
<dbReference type="InterPro" id="IPR036890">
    <property type="entry name" value="HATPase_C_sf"/>
</dbReference>
<accession>A0A1G9QRX0</accession>
<dbReference type="Proteomes" id="UP000199226">
    <property type="component" value="Unassembled WGS sequence"/>
</dbReference>
<comment type="catalytic activity">
    <reaction evidence="1">
        <text>ATP + protein L-histidine = ADP + protein N-phospho-L-histidine.</text>
        <dbReference type="EC" id="2.7.13.3"/>
    </reaction>
</comment>
<dbReference type="RefSeq" id="WP_090702162.1">
    <property type="nucleotide sequence ID" value="NZ_FNHH01000006.1"/>
</dbReference>
<feature type="domain" description="Histidine kinase" evidence="8">
    <location>
        <begin position="176"/>
        <end position="391"/>
    </location>
</feature>
<evidence type="ECO:0000259" key="9">
    <source>
        <dbReference type="PROSITE" id="PS50112"/>
    </source>
</evidence>
<evidence type="ECO:0000256" key="3">
    <source>
        <dbReference type="ARBA" id="ARBA00022553"/>
    </source>
</evidence>
<dbReference type="Pfam" id="PF13426">
    <property type="entry name" value="PAS_9"/>
    <property type="match status" value="1"/>
</dbReference>
<dbReference type="STRING" id="990371.SAMN05421813_106147"/>
<dbReference type="PANTHER" id="PTHR43711">
    <property type="entry name" value="TWO-COMPONENT HISTIDINE KINASE"/>
    <property type="match status" value="1"/>
</dbReference>
<dbReference type="EMBL" id="FNHH01000006">
    <property type="protein sequence ID" value="SDM13025.1"/>
    <property type="molecule type" value="Genomic_DNA"/>
</dbReference>
<dbReference type="SMART" id="SM00388">
    <property type="entry name" value="HisKA"/>
    <property type="match status" value="1"/>
</dbReference>
<dbReference type="Pfam" id="PF02518">
    <property type="entry name" value="HATPase_c"/>
    <property type="match status" value="1"/>
</dbReference>
<evidence type="ECO:0000256" key="4">
    <source>
        <dbReference type="ARBA" id="ARBA00022679"/>
    </source>
</evidence>
<dbReference type="SMART" id="SM00387">
    <property type="entry name" value="HATPase_c"/>
    <property type="match status" value="1"/>
</dbReference>
<dbReference type="Gene3D" id="1.10.287.130">
    <property type="match status" value="1"/>
</dbReference>
<evidence type="ECO:0000256" key="2">
    <source>
        <dbReference type="ARBA" id="ARBA00012438"/>
    </source>
</evidence>
<evidence type="ECO:0000256" key="5">
    <source>
        <dbReference type="ARBA" id="ARBA00022777"/>
    </source>
</evidence>
<evidence type="ECO:0000313" key="11">
    <source>
        <dbReference type="EMBL" id="SDM13025.1"/>
    </source>
</evidence>
<keyword evidence="12" id="KW-1185">Reference proteome</keyword>
<dbReference type="SUPFAM" id="SSF47384">
    <property type="entry name" value="Homodimeric domain of signal transducing histidine kinase"/>
    <property type="match status" value="1"/>
</dbReference>
<dbReference type="PROSITE" id="PS50113">
    <property type="entry name" value="PAC"/>
    <property type="match status" value="1"/>
</dbReference>
<dbReference type="PROSITE" id="PS50112">
    <property type="entry name" value="PAS"/>
    <property type="match status" value="1"/>
</dbReference>
<evidence type="ECO:0000313" key="12">
    <source>
        <dbReference type="Proteomes" id="UP000199226"/>
    </source>
</evidence>
<dbReference type="InterPro" id="IPR035965">
    <property type="entry name" value="PAS-like_dom_sf"/>
</dbReference>
<dbReference type="PROSITE" id="PS50109">
    <property type="entry name" value="HIS_KIN"/>
    <property type="match status" value="1"/>
</dbReference>
<organism evidence="11 12">
    <name type="scientific">Daejeonella rubra</name>
    <dbReference type="NCBI Taxonomy" id="990371"/>
    <lineage>
        <taxon>Bacteria</taxon>
        <taxon>Pseudomonadati</taxon>
        <taxon>Bacteroidota</taxon>
        <taxon>Sphingobacteriia</taxon>
        <taxon>Sphingobacteriales</taxon>
        <taxon>Sphingobacteriaceae</taxon>
        <taxon>Daejeonella</taxon>
    </lineage>
</organism>
<dbReference type="InterPro" id="IPR003594">
    <property type="entry name" value="HATPase_dom"/>
</dbReference>